<proteinExistence type="predicted"/>
<comment type="caution">
    <text evidence="2">The sequence shown here is derived from an EMBL/GenBank/DDBJ whole genome shotgun (WGS) entry which is preliminary data.</text>
</comment>
<dbReference type="EMBL" id="NQJD01000002">
    <property type="protein sequence ID" value="TAA75996.1"/>
    <property type="molecule type" value="Genomic_DNA"/>
</dbReference>
<keyword evidence="3" id="KW-1185">Reference proteome</keyword>
<accession>A0A521G4P4</accession>
<keyword evidence="1" id="KW-1133">Transmembrane helix</keyword>
<keyword evidence="1" id="KW-0472">Membrane</keyword>
<feature type="transmembrane region" description="Helical" evidence="1">
    <location>
        <begin position="32"/>
        <end position="53"/>
    </location>
</feature>
<keyword evidence="1" id="KW-0812">Transmembrane</keyword>
<dbReference type="AlphaFoldDB" id="A0A521G4P4"/>
<name>A0A521G4P4_9BACT</name>
<gene>
    <name evidence="2" type="ORF">CDV28_102119</name>
</gene>
<evidence type="ECO:0000313" key="3">
    <source>
        <dbReference type="Proteomes" id="UP000316238"/>
    </source>
</evidence>
<feature type="transmembrane region" description="Helical" evidence="1">
    <location>
        <begin position="74"/>
        <end position="103"/>
    </location>
</feature>
<evidence type="ECO:0000256" key="1">
    <source>
        <dbReference type="SAM" id="Phobius"/>
    </source>
</evidence>
<dbReference type="Proteomes" id="UP000316238">
    <property type="component" value="Unassembled WGS sequence"/>
</dbReference>
<reference evidence="2" key="1">
    <citation type="submission" date="2017-07" db="EMBL/GenBank/DDBJ databases">
        <title>The cable genome - Insights into the physiology and evolution of filamentous bacteria capable of sulfide oxidation via long distance electron transfer.</title>
        <authorList>
            <person name="Thorup C."/>
            <person name="Bjerg J.T."/>
            <person name="Schreiber L."/>
            <person name="Nielsen L.P."/>
            <person name="Kjeldsen K.U."/>
            <person name="Boesen T."/>
            <person name="Boggild A."/>
            <person name="Meysman F."/>
            <person name="Geelhoed J."/>
            <person name="Schramm A."/>
        </authorList>
    </citation>
    <scope>NUCLEOTIDE SEQUENCE [LARGE SCALE GENOMIC DNA]</scope>
    <source>
        <strain evidence="2">GS</strain>
    </source>
</reference>
<sequence>MNSILRENSYKAWQVIKYLPPVPLLLRLQHRLGNIDIVLFFIFLHIALSCARAKIARSRCSVCGRTCNCRLNMIFLLSGGGLLLRHLLFQLVVVFLIAINLWMAAGKFFPHNG</sequence>
<organism evidence="2 3">
    <name type="scientific">Candidatus Electronema aureum</name>
    <dbReference type="NCBI Taxonomy" id="2005002"/>
    <lineage>
        <taxon>Bacteria</taxon>
        <taxon>Pseudomonadati</taxon>
        <taxon>Thermodesulfobacteriota</taxon>
        <taxon>Desulfobulbia</taxon>
        <taxon>Desulfobulbales</taxon>
        <taxon>Desulfobulbaceae</taxon>
        <taxon>Candidatus Electronema</taxon>
    </lineage>
</organism>
<evidence type="ECO:0000313" key="2">
    <source>
        <dbReference type="EMBL" id="TAA75996.1"/>
    </source>
</evidence>
<protein>
    <submittedName>
        <fullName evidence="2">Uncharacterized protein</fullName>
    </submittedName>
</protein>